<gene>
    <name evidence="1" type="ORF">rCG_47095</name>
</gene>
<name>A6KQD6_RAT</name>
<dbReference type="EMBL" id="CH474087">
    <property type="protein sequence ID" value="EDL84430.1"/>
    <property type="molecule type" value="Genomic_DNA"/>
</dbReference>
<dbReference type="Proteomes" id="UP000234681">
    <property type="component" value="Chromosome 17"/>
</dbReference>
<protein>
    <submittedName>
        <fullName evidence="1">RCG47095</fullName>
    </submittedName>
</protein>
<dbReference type="AlphaFoldDB" id="A6KQD6"/>
<reference evidence="2" key="1">
    <citation type="submission" date="2005-09" db="EMBL/GenBank/DDBJ databases">
        <authorList>
            <person name="Mural R.J."/>
            <person name="Li P.W."/>
            <person name="Adams M.D."/>
            <person name="Amanatides P.G."/>
            <person name="Baden-Tillson H."/>
            <person name="Barnstead M."/>
            <person name="Chin S.H."/>
            <person name="Dew I."/>
            <person name="Evans C.A."/>
            <person name="Ferriera S."/>
            <person name="Flanigan M."/>
            <person name="Fosler C."/>
            <person name="Glodek A."/>
            <person name="Gu Z."/>
            <person name="Holt R.A."/>
            <person name="Jennings D."/>
            <person name="Kraft C.L."/>
            <person name="Lu F."/>
            <person name="Nguyen T."/>
            <person name="Nusskern D.R."/>
            <person name="Pfannkoch C.M."/>
            <person name="Sitter C."/>
            <person name="Sutton G.G."/>
            <person name="Venter J.C."/>
            <person name="Wang Z."/>
            <person name="Woodage T."/>
            <person name="Zheng X.H."/>
            <person name="Zhong F."/>
        </authorList>
    </citation>
    <scope>NUCLEOTIDE SEQUENCE [LARGE SCALE GENOMIC DNA]</scope>
    <source>
        <strain>BN</strain>
        <strain evidence="2">Sprague-Dawley</strain>
    </source>
</reference>
<evidence type="ECO:0000313" key="1">
    <source>
        <dbReference type="EMBL" id="EDL84430.1"/>
    </source>
</evidence>
<evidence type="ECO:0000313" key="2">
    <source>
        <dbReference type="Proteomes" id="UP000234681"/>
    </source>
</evidence>
<sequence length="22" mass="2653">MKSPSCWELVDYLCPNYNYPET</sequence>
<accession>A6KQD6</accession>
<proteinExistence type="predicted"/>
<organism evidence="1 2">
    <name type="scientific">Rattus norvegicus</name>
    <name type="common">Rat</name>
    <dbReference type="NCBI Taxonomy" id="10116"/>
    <lineage>
        <taxon>Eukaryota</taxon>
        <taxon>Metazoa</taxon>
        <taxon>Chordata</taxon>
        <taxon>Craniata</taxon>
        <taxon>Vertebrata</taxon>
        <taxon>Euteleostomi</taxon>
        <taxon>Mammalia</taxon>
        <taxon>Eutheria</taxon>
        <taxon>Euarchontoglires</taxon>
        <taxon>Glires</taxon>
        <taxon>Rodentia</taxon>
        <taxon>Myomorpha</taxon>
        <taxon>Muroidea</taxon>
        <taxon>Muridae</taxon>
        <taxon>Murinae</taxon>
        <taxon>Rattus</taxon>
    </lineage>
</organism>